<reference evidence="2" key="1">
    <citation type="submission" date="2022-11" db="UniProtKB">
        <authorList>
            <consortium name="WormBaseParasite"/>
        </authorList>
    </citation>
    <scope>IDENTIFICATION</scope>
</reference>
<evidence type="ECO:0000313" key="1">
    <source>
        <dbReference type="Proteomes" id="UP000887579"/>
    </source>
</evidence>
<name>A0AC34GAI2_9BILA</name>
<accession>A0AC34GAI2</accession>
<evidence type="ECO:0000313" key="2">
    <source>
        <dbReference type="WBParaSite" id="ES5_v2.g26742.t1"/>
    </source>
</evidence>
<proteinExistence type="predicted"/>
<organism evidence="1 2">
    <name type="scientific">Panagrolaimus sp. ES5</name>
    <dbReference type="NCBI Taxonomy" id="591445"/>
    <lineage>
        <taxon>Eukaryota</taxon>
        <taxon>Metazoa</taxon>
        <taxon>Ecdysozoa</taxon>
        <taxon>Nematoda</taxon>
        <taxon>Chromadorea</taxon>
        <taxon>Rhabditida</taxon>
        <taxon>Tylenchina</taxon>
        <taxon>Panagrolaimomorpha</taxon>
        <taxon>Panagrolaimoidea</taxon>
        <taxon>Panagrolaimidae</taxon>
        <taxon>Panagrolaimus</taxon>
    </lineage>
</organism>
<dbReference type="Proteomes" id="UP000887579">
    <property type="component" value="Unplaced"/>
</dbReference>
<protein>
    <submittedName>
        <fullName evidence="2">Serpin domain-containing protein</fullName>
    </submittedName>
</protein>
<dbReference type="WBParaSite" id="ES5_v2.g26742.t1">
    <property type="protein sequence ID" value="ES5_v2.g26742.t1"/>
    <property type="gene ID" value="ES5_v2.g26742"/>
</dbReference>
<sequence length="295" mass="34056">MVYYGAKENTAEEIRNVIGKDASEGEIHTYFSAFLTYIKSAQFEDIIIETGNRVYVQKHFKLLDNYIQGLKNNYHGEIESIDFWEALDAAKKINAFIETRTHGKIKDIFSAQSFTYRTFLVLVNAIYFKGKWEKPFEKYRTSDVNFYSSPTSTRKVEMMSMKETRLPYYEDVDCQILGLPYKNDQFTMFILLPRKRYDIQRLISTINISTFLEILSNMTTSEEVKVELPRFKIESSFNLAEALQKLGISEAFTDYANFTGITVDEIIKISEVKHKAFIETNEEGSEAAAATVVSC</sequence>